<sequence length="90" mass="9772">MPVRPSRLGSDGVLTNNDESIAVVTRANTGIGLHLTRQLLHERRRARGATPSEQVVSALSAVVAATHMIKRLDHPELDDLRLARDVITAS</sequence>
<evidence type="ECO:0000313" key="1">
    <source>
        <dbReference type="EMBL" id="MCP9271519.1"/>
    </source>
</evidence>
<proteinExistence type="predicted"/>
<evidence type="ECO:0008006" key="3">
    <source>
        <dbReference type="Google" id="ProtNLM"/>
    </source>
</evidence>
<evidence type="ECO:0000313" key="2">
    <source>
        <dbReference type="Proteomes" id="UP001651690"/>
    </source>
</evidence>
<dbReference type="EMBL" id="JANDBD010000002">
    <property type="protein sequence ID" value="MCP9271519.1"/>
    <property type="molecule type" value="Genomic_DNA"/>
</dbReference>
<gene>
    <name evidence="1" type="ORF">NM203_04900</name>
</gene>
<accession>A0ABT1LXA1</accession>
<keyword evidence="2" id="KW-1185">Reference proteome</keyword>
<comment type="caution">
    <text evidence="1">The sequence shown here is derived from an EMBL/GenBank/DDBJ whole genome shotgun (WGS) entry which is preliminary data.</text>
</comment>
<name>A0ABT1LXA1_9MYCO</name>
<dbReference type="Proteomes" id="UP001651690">
    <property type="component" value="Unassembled WGS sequence"/>
</dbReference>
<organism evidence="1 2">
    <name type="scientific">Mycolicibacterium arenosum</name>
    <dbReference type="NCBI Taxonomy" id="2952157"/>
    <lineage>
        <taxon>Bacteria</taxon>
        <taxon>Bacillati</taxon>
        <taxon>Actinomycetota</taxon>
        <taxon>Actinomycetes</taxon>
        <taxon>Mycobacteriales</taxon>
        <taxon>Mycobacteriaceae</taxon>
        <taxon>Mycolicibacterium</taxon>
    </lineage>
</organism>
<dbReference type="RefSeq" id="WP_255058573.1">
    <property type="nucleotide sequence ID" value="NZ_JANDBD010000002.1"/>
</dbReference>
<reference evidence="1 2" key="1">
    <citation type="submission" date="2022-06" db="EMBL/GenBank/DDBJ databases">
        <title>Mycolicibacterium sp. CAU 1645 isolated from seawater.</title>
        <authorList>
            <person name="Kim W."/>
        </authorList>
    </citation>
    <scope>NUCLEOTIDE SEQUENCE [LARGE SCALE GENOMIC DNA]</scope>
    <source>
        <strain evidence="1 2">CAU 1645</strain>
    </source>
</reference>
<protein>
    <recommendedName>
        <fullName evidence="3">Transposase</fullName>
    </recommendedName>
</protein>